<feature type="compositionally biased region" description="Polar residues" evidence="5">
    <location>
        <begin position="253"/>
        <end position="267"/>
    </location>
</feature>
<evidence type="ECO:0000259" key="7">
    <source>
        <dbReference type="Pfam" id="PF01284"/>
    </source>
</evidence>
<reference evidence="8" key="1">
    <citation type="journal article" date="2023" name="Mol. Phylogenet. Evol.">
        <title>Genome-scale phylogeny and comparative genomics of the fungal order Sordariales.</title>
        <authorList>
            <person name="Hensen N."/>
            <person name="Bonometti L."/>
            <person name="Westerberg I."/>
            <person name="Brannstrom I.O."/>
            <person name="Guillou S."/>
            <person name="Cros-Aarteil S."/>
            <person name="Calhoun S."/>
            <person name="Haridas S."/>
            <person name="Kuo A."/>
            <person name="Mondo S."/>
            <person name="Pangilinan J."/>
            <person name="Riley R."/>
            <person name="LaButti K."/>
            <person name="Andreopoulos B."/>
            <person name="Lipzen A."/>
            <person name="Chen C."/>
            <person name="Yan M."/>
            <person name="Daum C."/>
            <person name="Ng V."/>
            <person name="Clum A."/>
            <person name="Steindorff A."/>
            <person name="Ohm R.A."/>
            <person name="Martin F."/>
            <person name="Silar P."/>
            <person name="Natvig D.O."/>
            <person name="Lalanne C."/>
            <person name="Gautier V."/>
            <person name="Ament-Velasquez S.L."/>
            <person name="Kruys A."/>
            <person name="Hutchinson M.I."/>
            <person name="Powell A.J."/>
            <person name="Barry K."/>
            <person name="Miller A.N."/>
            <person name="Grigoriev I.V."/>
            <person name="Debuchy R."/>
            <person name="Gladieux P."/>
            <person name="Hiltunen Thoren M."/>
            <person name="Johannesson H."/>
        </authorList>
    </citation>
    <scope>NUCLEOTIDE SEQUENCE</scope>
    <source>
        <strain evidence="8">FGSC 1904</strain>
    </source>
</reference>
<protein>
    <recommendedName>
        <fullName evidence="7">MARVEL domain-containing protein</fullName>
    </recommendedName>
</protein>
<evidence type="ECO:0000256" key="3">
    <source>
        <dbReference type="ARBA" id="ARBA00022989"/>
    </source>
</evidence>
<evidence type="ECO:0000256" key="6">
    <source>
        <dbReference type="SAM" id="Phobius"/>
    </source>
</evidence>
<keyword evidence="2 6" id="KW-0812">Transmembrane</keyword>
<feature type="transmembrane region" description="Helical" evidence="6">
    <location>
        <begin position="85"/>
        <end position="105"/>
    </location>
</feature>
<organism evidence="8 9">
    <name type="scientific">Sordaria brevicollis</name>
    <dbReference type="NCBI Taxonomy" id="83679"/>
    <lineage>
        <taxon>Eukaryota</taxon>
        <taxon>Fungi</taxon>
        <taxon>Dikarya</taxon>
        <taxon>Ascomycota</taxon>
        <taxon>Pezizomycotina</taxon>
        <taxon>Sordariomycetes</taxon>
        <taxon>Sordariomycetidae</taxon>
        <taxon>Sordariales</taxon>
        <taxon>Sordariaceae</taxon>
        <taxon>Sordaria</taxon>
    </lineage>
</organism>
<reference evidence="8" key="2">
    <citation type="submission" date="2023-07" db="EMBL/GenBank/DDBJ databases">
        <authorList>
            <consortium name="Lawrence Berkeley National Laboratory"/>
            <person name="Haridas S."/>
            <person name="Hensen N."/>
            <person name="Bonometti L."/>
            <person name="Westerberg I."/>
            <person name="Brannstrom I.O."/>
            <person name="Guillou S."/>
            <person name="Cros-Aarteil S."/>
            <person name="Calhoun S."/>
            <person name="Kuo A."/>
            <person name="Mondo S."/>
            <person name="Pangilinan J."/>
            <person name="Riley R."/>
            <person name="LaButti K."/>
            <person name="Andreopoulos B."/>
            <person name="Lipzen A."/>
            <person name="Chen C."/>
            <person name="Yanf M."/>
            <person name="Daum C."/>
            <person name="Ng V."/>
            <person name="Clum A."/>
            <person name="Steindorff A."/>
            <person name="Ohm R."/>
            <person name="Martin F."/>
            <person name="Silar P."/>
            <person name="Natvig D."/>
            <person name="Lalanne C."/>
            <person name="Gautier V."/>
            <person name="Ament-velasquez S.L."/>
            <person name="Kruys A."/>
            <person name="Hutchinson M.I."/>
            <person name="Powell A.J."/>
            <person name="Barry K."/>
            <person name="Miller A.N."/>
            <person name="Grigoriev I.V."/>
            <person name="Debuchy R."/>
            <person name="Gladieux P."/>
            <person name="Thoren M.H."/>
            <person name="Johannesson H."/>
        </authorList>
    </citation>
    <scope>NUCLEOTIDE SEQUENCE</scope>
    <source>
        <strain evidence="8">FGSC 1904</strain>
    </source>
</reference>
<gene>
    <name evidence="8" type="ORF">B0T20DRAFT_232589</name>
</gene>
<sequence>MPYCKYSSDRAPGWEHIPLYPKGFIAIRIVQLVFSILISGFSAFTTHVYFFDAGIFVLAVGIATLITSTYHLVARYSNLRAYNYWAILVLDISLVVFWLACFGAITAKIFSIDAMARYENTSADWSNNVPEYDPSGSTAGDDNYDYETFAAFSYGGKKTLLTGRRLSRSDYWAGGSYIFGRDVDYWTDWSMVTDCVIVLSALGGVQITLHITSLVIHSVYLHRHRAAGLHSRPVNSFPSSSESGTLLVPPSAGINNNNKNRPFQLDSTPVPIPHIQVQNHNNHNQIQQPSSVPSPAPSYTPASGNQPYLKQQPYLCPEQPQDQQGKYQAYQPFPAHGHISPQTTGGTTYTQFQRSLAVSAVPVSTHHVASHQGLPAGVYQLP</sequence>
<evidence type="ECO:0000256" key="5">
    <source>
        <dbReference type="SAM" id="MobiDB-lite"/>
    </source>
</evidence>
<feature type="compositionally biased region" description="Low complexity" evidence="5">
    <location>
        <begin position="273"/>
        <end position="291"/>
    </location>
</feature>
<comment type="caution">
    <text evidence="8">The sequence shown here is derived from an EMBL/GenBank/DDBJ whole genome shotgun (WGS) entry which is preliminary data.</text>
</comment>
<feature type="compositionally biased region" description="Polar residues" evidence="5">
    <location>
        <begin position="233"/>
        <end position="244"/>
    </location>
</feature>
<evidence type="ECO:0000256" key="4">
    <source>
        <dbReference type="ARBA" id="ARBA00023136"/>
    </source>
</evidence>
<evidence type="ECO:0000313" key="8">
    <source>
        <dbReference type="EMBL" id="KAK3397817.1"/>
    </source>
</evidence>
<keyword evidence="9" id="KW-1185">Reference proteome</keyword>
<evidence type="ECO:0000313" key="9">
    <source>
        <dbReference type="Proteomes" id="UP001281003"/>
    </source>
</evidence>
<comment type="subcellular location">
    <subcellularLocation>
        <location evidence="1">Membrane</location>
        <topology evidence="1">Multi-pass membrane protein</topology>
    </subcellularLocation>
</comment>
<keyword evidence="3 6" id="KW-1133">Transmembrane helix</keyword>
<dbReference type="PANTHER" id="PTHR37451:SF4">
    <property type="entry name" value="MARVEL DOMAIN-CONTAINING PROTEIN"/>
    <property type="match status" value="1"/>
</dbReference>
<feature type="transmembrane region" description="Helical" evidence="6">
    <location>
        <begin position="50"/>
        <end position="73"/>
    </location>
</feature>
<dbReference type="EMBL" id="JAUTDP010000007">
    <property type="protein sequence ID" value="KAK3397817.1"/>
    <property type="molecule type" value="Genomic_DNA"/>
</dbReference>
<evidence type="ECO:0000256" key="2">
    <source>
        <dbReference type="ARBA" id="ARBA00022692"/>
    </source>
</evidence>
<accession>A0AAE0PDH6</accession>
<keyword evidence="4 6" id="KW-0472">Membrane</keyword>
<dbReference type="PANTHER" id="PTHR37451">
    <property type="entry name" value="MARVEL DOMAIN"/>
    <property type="match status" value="1"/>
</dbReference>
<name>A0AAE0PDH6_SORBR</name>
<dbReference type="Proteomes" id="UP001281003">
    <property type="component" value="Unassembled WGS sequence"/>
</dbReference>
<dbReference type="GO" id="GO:0016020">
    <property type="term" value="C:membrane"/>
    <property type="evidence" value="ECO:0007669"/>
    <property type="project" value="UniProtKB-SubCell"/>
</dbReference>
<dbReference type="InterPro" id="IPR008253">
    <property type="entry name" value="Marvel"/>
</dbReference>
<feature type="region of interest" description="Disordered" evidence="5">
    <location>
        <begin position="231"/>
        <end position="304"/>
    </location>
</feature>
<evidence type="ECO:0000256" key="1">
    <source>
        <dbReference type="ARBA" id="ARBA00004141"/>
    </source>
</evidence>
<dbReference type="AlphaFoldDB" id="A0AAE0PDH6"/>
<proteinExistence type="predicted"/>
<dbReference type="Pfam" id="PF01284">
    <property type="entry name" value="MARVEL"/>
    <property type="match status" value="1"/>
</dbReference>
<feature type="transmembrane region" description="Helical" evidence="6">
    <location>
        <begin position="25"/>
        <end position="44"/>
    </location>
</feature>
<feature type="domain" description="MARVEL" evidence="7">
    <location>
        <begin position="25"/>
        <end position="125"/>
    </location>
</feature>